<gene>
    <name evidence="10" type="primary">LOC100790380</name>
    <name evidence="9" type="ORF">GLYMA_03G110100</name>
</gene>
<dbReference type="STRING" id="3847.I1JMQ2"/>
<evidence type="ECO:0000313" key="9">
    <source>
        <dbReference type="EMBL" id="KRH66493.1"/>
    </source>
</evidence>
<keyword evidence="2" id="KW-0699">rRNA-binding</keyword>
<dbReference type="NCBIfam" id="TIGR03953">
    <property type="entry name" value="rplD_bact"/>
    <property type="match status" value="1"/>
</dbReference>
<evidence type="ECO:0000256" key="1">
    <source>
        <dbReference type="ARBA" id="ARBA00010528"/>
    </source>
</evidence>
<dbReference type="Pfam" id="PF00573">
    <property type="entry name" value="Ribosomal_L4"/>
    <property type="match status" value="1"/>
</dbReference>
<dbReference type="KEGG" id="gmx:100790380"/>
<evidence type="ECO:0000256" key="4">
    <source>
        <dbReference type="ARBA" id="ARBA00022980"/>
    </source>
</evidence>
<dbReference type="InterPro" id="IPR013005">
    <property type="entry name" value="Ribosomal_uL4-like"/>
</dbReference>
<comment type="similarity">
    <text evidence="1">Belongs to the universal ribosomal protein uL4 family.</text>
</comment>
<dbReference type="GO" id="GO:0003735">
    <property type="term" value="F:structural constituent of ribosome"/>
    <property type="evidence" value="ECO:0000318"/>
    <property type="project" value="GO_Central"/>
</dbReference>
<dbReference type="HOGENOM" id="CLU_041575_0_0_1"/>
<sequence length="310" mass="33858">MASLSLSLSTPTTPTSLSFTSSSIFFSSHQFHTHNNSFKSNSFPVLPSKKPLSISCKASPPLPVLNFSGERVGESFLDLRSAPPDTARAVVHRAVVTDLQNKRRGTASTLTRGEVRGGGRKPFPQKKTGRARRGSNRTPLRPGGGVIFGPKPRDWSIKINRKEKRLAISTAVASAAASAVVVEDFAAEFAEKPKTKEFIAAMKRWGLDPKEKAMFLMTEVPENVRLSSRNIGTLKMHTPRTLNLYDILDADKLVLTQGAVDYLNQRYGGDYQGSDDEDEEEEEEGYEEGEEEGVVDGEEGPDAGDSDVVN</sequence>
<dbReference type="RefSeq" id="XP_003521064.1">
    <property type="nucleotide sequence ID" value="XM_003521016.5"/>
</dbReference>
<dbReference type="GO" id="GO:0005840">
    <property type="term" value="C:ribosome"/>
    <property type="evidence" value="ECO:0007669"/>
    <property type="project" value="UniProtKB-KW"/>
</dbReference>
<dbReference type="GeneID" id="100790380"/>
<dbReference type="GO" id="GO:1990904">
    <property type="term" value="C:ribonucleoprotein complex"/>
    <property type="evidence" value="ECO:0007669"/>
    <property type="project" value="UniProtKB-KW"/>
</dbReference>
<keyword evidence="11" id="KW-1185">Reference proteome</keyword>
<proteinExistence type="inferred from homology"/>
<organism evidence="9">
    <name type="scientific">Glycine max</name>
    <name type="common">Soybean</name>
    <name type="synonym">Glycine hispida</name>
    <dbReference type="NCBI Taxonomy" id="3847"/>
    <lineage>
        <taxon>Eukaryota</taxon>
        <taxon>Viridiplantae</taxon>
        <taxon>Streptophyta</taxon>
        <taxon>Embryophyta</taxon>
        <taxon>Tracheophyta</taxon>
        <taxon>Spermatophyta</taxon>
        <taxon>Magnoliopsida</taxon>
        <taxon>eudicotyledons</taxon>
        <taxon>Gunneridae</taxon>
        <taxon>Pentapetalae</taxon>
        <taxon>rosids</taxon>
        <taxon>fabids</taxon>
        <taxon>Fabales</taxon>
        <taxon>Fabaceae</taxon>
        <taxon>Papilionoideae</taxon>
        <taxon>50 kb inversion clade</taxon>
        <taxon>NPAAA clade</taxon>
        <taxon>indigoferoid/millettioid clade</taxon>
        <taxon>Phaseoleae</taxon>
        <taxon>Glycine</taxon>
        <taxon>Glycine subgen. Soja</taxon>
    </lineage>
</organism>
<keyword evidence="3" id="KW-0694">RNA-binding</keyword>
<accession>I1JMQ2</accession>
<dbReference type="PANTHER" id="PTHR10746:SF17">
    <property type="entry name" value="LARGE RIBOSOMAL SUBUNIT PROTEIN UL4C"/>
    <property type="match status" value="1"/>
</dbReference>
<evidence type="ECO:0000256" key="5">
    <source>
        <dbReference type="ARBA" id="ARBA00023274"/>
    </source>
</evidence>
<name>I1JMQ2_SOYBN</name>
<dbReference type="GO" id="GO:0019843">
    <property type="term" value="F:rRNA binding"/>
    <property type="evidence" value="ECO:0007669"/>
    <property type="project" value="UniProtKB-KW"/>
</dbReference>
<dbReference type="Gene3D" id="3.40.1370.10">
    <property type="match status" value="1"/>
</dbReference>
<dbReference type="InterPro" id="IPR002136">
    <property type="entry name" value="Ribosomal_uL4"/>
</dbReference>
<dbReference type="InterPro" id="IPR023574">
    <property type="entry name" value="Ribosomal_uL4_dom_sf"/>
</dbReference>
<dbReference type="EMBL" id="CM000836">
    <property type="protein sequence ID" value="KRH66493.1"/>
    <property type="molecule type" value="Genomic_DNA"/>
</dbReference>
<protein>
    <recommendedName>
        <fullName evidence="6">Large ribosomal subunit protein uL4c</fullName>
    </recommendedName>
    <alternativeName>
        <fullName evidence="7">50S ribosomal protein L4, chloroplastic</fullName>
    </alternativeName>
</protein>
<dbReference type="SMR" id="I1JMQ2"/>
<evidence type="ECO:0000256" key="7">
    <source>
        <dbReference type="ARBA" id="ARBA00035387"/>
    </source>
</evidence>
<dbReference type="GO" id="GO:0006412">
    <property type="term" value="P:translation"/>
    <property type="evidence" value="ECO:0007669"/>
    <property type="project" value="InterPro"/>
</dbReference>
<reference evidence="10" key="2">
    <citation type="submission" date="2018-02" db="UniProtKB">
        <authorList>
            <consortium name="EnsemblPlants"/>
        </authorList>
    </citation>
    <scope>IDENTIFICATION</scope>
    <source>
        <strain evidence="10">Williams 82</strain>
    </source>
</reference>
<dbReference type="Gramene" id="KRH66493">
    <property type="protein sequence ID" value="KRH66493"/>
    <property type="gene ID" value="GLYMA_03G110100"/>
</dbReference>
<dbReference type="FunFam" id="3.40.1370.10:FF:000012">
    <property type="entry name" value="50S ribosomal protein L4"/>
    <property type="match status" value="1"/>
</dbReference>
<evidence type="ECO:0000256" key="2">
    <source>
        <dbReference type="ARBA" id="ARBA00022730"/>
    </source>
</evidence>
<dbReference type="eggNOG" id="KOG1624">
    <property type="taxonomic scope" value="Eukaryota"/>
</dbReference>
<feature type="compositionally biased region" description="Acidic residues" evidence="8">
    <location>
        <begin position="273"/>
        <end position="310"/>
    </location>
</feature>
<dbReference type="SUPFAM" id="SSF52166">
    <property type="entry name" value="Ribosomal protein L4"/>
    <property type="match status" value="1"/>
</dbReference>
<dbReference type="Proteomes" id="UP000008827">
    <property type="component" value="Chromosome 3"/>
</dbReference>
<feature type="region of interest" description="Disordered" evidence="8">
    <location>
        <begin position="266"/>
        <end position="310"/>
    </location>
</feature>
<evidence type="ECO:0000256" key="8">
    <source>
        <dbReference type="SAM" id="MobiDB-lite"/>
    </source>
</evidence>
<evidence type="ECO:0000313" key="11">
    <source>
        <dbReference type="Proteomes" id="UP000008827"/>
    </source>
</evidence>
<reference evidence="9" key="3">
    <citation type="submission" date="2018-07" db="EMBL/GenBank/DDBJ databases">
        <title>WGS assembly of Glycine max.</title>
        <authorList>
            <person name="Schmutz J."/>
            <person name="Cannon S."/>
            <person name="Schlueter J."/>
            <person name="Ma J."/>
            <person name="Mitros T."/>
            <person name="Nelson W."/>
            <person name="Hyten D."/>
            <person name="Song Q."/>
            <person name="Thelen J."/>
            <person name="Cheng J."/>
            <person name="Xu D."/>
            <person name="Hellsten U."/>
            <person name="May G."/>
            <person name="Yu Y."/>
            <person name="Sakurai T."/>
            <person name="Umezawa T."/>
            <person name="Bhattacharyya M."/>
            <person name="Sandhu D."/>
            <person name="Valliyodan B."/>
            <person name="Lindquist E."/>
            <person name="Peto M."/>
            <person name="Grant D."/>
            <person name="Shu S."/>
            <person name="Goodstein D."/>
            <person name="Barry K."/>
            <person name="Futrell-Griggs M."/>
            <person name="Abernathy B."/>
            <person name="Du J."/>
            <person name="Tian Z."/>
            <person name="Zhu L."/>
            <person name="Gill N."/>
            <person name="Joshi T."/>
            <person name="Libault M."/>
            <person name="Sethuraman A."/>
            <person name="Zhang X."/>
            <person name="Shinozaki K."/>
            <person name="Nguyen H."/>
            <person name="Wing R."/>
            <person name="Cregan P."/>
            <person name="Specht J."/>
            <person name="Grimwood J."/>
            <person name="Rokhsar D."/>
            <person name="Stacey G."/>
            <person name="Shoemaker R."/>
            <person name="Jackson S."/>
        </authorList>
    </citation>
    <scope>NUCLEOTIDE SEQUENCE</scope>
    <source>
        <tissue evidence="9">Callus</tissue>
    </source>
</reference>
<dbReference type="EnsemblPlants" id="KRH66493">
    <property type="protein sequence ID" value="KRH66493"/>
    <property type="gene ID" value="GLYMA_03G110100"/>
</dbReference>
<reference evidence="9 10" key="1">
    <citation type="journal article" date="2010" name="Nature">
        <title>Genome sequence of the palaeopolyploid soybean.</title>
        <authorList>
            <person name="Schmutz J."/>
            <person name="Cannon S.B."/>
            <person name="Schlueter J."/>
            <person name="Ma J."/>
            <person name="Mitros T."/>
            <person name="Nelson W."/>
            <person name="Hyten D.L."/>
            <person name="Song Q."/>
            <person name="Thelen J.J."/>
            <person name="Cheng J."/>
            <person name="Xu D."/>
            <person name="Hellsten U."/>
            <person name="May G.D."/>
            <person name="Yu Y."/>
            <person name="Sakurai T."/>
            <person name="Umezawa T."/>
            <person name="Bhattacharyya M.K."/>
            <person name="Sandhu D."/>
            <person name="Valliyodan B."/>
            <person name="Lindquist E."/>
            <person name="Peto M."/>
            <person name="Grant D."/>
            <person name="Shu S."/>
            <person name="Goodstein D."/>
            <person name="Barry K."/>
            <person name="Futrell-Griggs M."/>
            <person name="Abernathy B."/>
            <person name="Du J."/>
            <person name="Tian Z."/>
            <person name="Zhu L."/>
            <person name="Gill N."/>
            <person name="Joshi T."/>
            <person name="Libault M."/>
            <person name="Sethuraman A."/>
            <person name="Zhang X.-C."/>
            <person name="Shinozaki K."/>
            <person name="Nguyen H.T."/>
            <person name="Wing R.A."/>
            <person name="Cregan P."/>
            <person name="Specht J."/>
            <person name="Grimwood J."/>
            <person name="Rokhsar D."/>
            <person name="Stacey G."/>
            <person name="Shoemaker R.C."/>
            <person name="Jackson S.A."/>
        </authorList>
    </citation>
    <scope>NUCLEOTIDE SEQUENCE [LARGE SCALE GENOMIC DNA]</scope>
    <source>
        <strain evidence="10">cv. Williams 82</strain>
        <tissue evidence="9">Callus</tissue>
    </source>
</reference>
<keyword evidence="4" id="KW-0689">Ribosomal protein</keyword>
<dbReference type="PANTHER" id="PTHR10746">
    <property type="entry name" value="50S RIBOSOMAL PROTEIN L4"/>
    <property type="match status" value="1"/>
</dbReference>
<dbReference type="HAMAP" id="MF_01328_B">
    <property type="entry name" value="Ribosomal_uL4_B"/>
    <property type="match status" value="1"/>
</dbReference>
<evidence type="ECO:0000313" key="10">
    <source>
        <dbReference type="EnsemblPlants" id="KRH66493"/>
    </source>
</evidence>
<dbReference type="PaxDb" id="3847-GLYMA03G26080.1"/>
<feature type="region of interest" description="Disordered" evidence="8">
    <location>
        <begin position="102"/>
        <end position="147"/>
    </location>
</feature>
<evidence type="ECO:0000256" key="6">
    <source>
        <dbReference type="ARBA" id="ARBA00035208"/>
    </source>
</evidence>
<feature type="compositionally biased region" description="Basic residues" evidence="8">
    <location>
        <begin position="123"/>
        <end position="135"/>
    </location>
</feature>
<keyword evidence="5" id="KW-0687">Ribonucleoprotein</keyword>
<dbReference type="OrthoDB" id="275876at2759"/>
<dbReference type="AlphaFoldDB" id="I1JMQ2"/>
<dbReference type="OMA" id="IPRNYIS"/>
<evidence type="ECO:0000256" key="3">
    <source>
        <dbReference type="ARBA" id="ARBA00022884"/>
    </source>
</evidence>